<sequence length="782" mass="85358">MLGRLIPLFHRYAAKHTRLRQRHGPVQMRLQAGRMIVEIDSDAEAAQVSLGKATRQARRRDDLLRAELPFVPGARGTVVLRRGEDTITLPFGPFAAWKNTAARTALLAPFVTTGVRAVPPALRWFRDRDPAARITVRNLFGLAPTTTALELQTPLFATGTAPDPQSGITIVLPVYNAFDMLQEALERVERHTDLPWRLILIEDASPDPQVRPWLRDWAADRDDVTLLENERNLGFIGSVNRGLTLAMEYGNPVVLLNSDAFVPQGWASRLIAPLADPAVASVTPMSNDAELMSVPVLCQRLDLAQGQGDAIDAVARTLAAPTEEADLPTGVGFCMALAADWLERVGLFDTDFGRGYGEEVDWCRRALAMGARHLTQPALFVEHRGGTSFGSEEKQRLLLANSAILSQRYPTFDQDVQDFIGSDPLLAPRLALALAWAGQQGRVRIYLAHDMGGGAEADLQRRIAGDGVAVVLRVGSAYRWEIEVYTPNGVVRGGTEDSALTRRLLQILPQREVIYSCAVGDPDPVQIPAFLSEIAKGQGMRVLLHDYFPISPAYTLLDGQGMFRGVPQPGAEGRFDRLRRPDGSRLSLADWQAVWGPFLAASETVEVFSEAAARLLRSAYPDLHNITVAPHQLVHPVLPVTAPDGPPVIGVLGNINAHKGADVVTALSRRLKRGQMVVIGRMAPGHRLGRGGIEHGPYYVSEIPDLVARYGITCWLVPSIWPETFSFTTHEALATGLPTFAFDLGAQGDAVRNAANGHPIEPGADIDRVVAHLLEPRKEDVT</sequence>
<dbReference type="GO" id="GO:0016757">
    <property type="term" value="F:glycosyltransferase activity"/>
    <property type="evidence" value="ECO:0007669"/>
    <property type="project" value="UniProtKB-KW"/>
</dbReference>
<comment type="similarity">
    <text evidence="1">Belongs to the glycosyltransferase 2 family.</text>
</comment>
<dbReference type="Gene3D" id="3.90.550.10">
    <property type="entry name" value="Spore Coat Polysaccharide Biosynthesis Protein SpsA, Chain A"/>
    <property type="match status" value="1"/>
</dbReference>
<dbReference type="Pfam" id="PF00535">
    <property type="entry name" value="Glycos_transf_2"/>
    <property type="match status" value="1"/>
</dbReference>
<evidence type="ECO:0000256" key="2">
    <source>
        <dbReference type="ARBA" id="ARBA00022676"/>
    </source>
</evidence>
<comment type="caution">
    <text evidence="6">The sequence shown here is derived from an EMBL/GenBank/DDBJ whole genome shotgun (WGS) entry which is preliminary data.</text>
</comment>
<dbReference type="RefSeq" id="WP_051694656.1">
    <property type="nucleotide sequence ID" value="NZ_CP054603.1"/>
</dbReference>
<dbReference type="InterPro" id="IPR001173">
    <property type="entry name" value="Glyco_trans_2-like"/>
</dbReference>
<evidence type="ECO:0000313" key="6">
    <source>
        <dbReference type="EMBL" id="KEJ94138.1"/>
    </source>
</evidence>
<evidence type="ECO:0000313" key="7">
    <source>
        <dbReference type="Proteomes" id="UP000027746"/>
    </source>
</evidence>
<dbReference type="PANTHER" id="PTHR43179">
    <property type="entry name" value="RHAMNOSYLTRANSFERASE WBBL"/>
    <property type="match status" value="1"/>
</dbReference>
<dbReference type="AlphaFoldDB" id="A0A073IUX9"/>
<dbReference type="PANTHER" id="PTHR43179:SF12">
    <property type="entry name" value="GALACTOFURANOSYLTRANSFERASE GLFT2"/>
    <property type="match status" value="1"/>
</dbReference>
<proteinExistence type="inferred from homology"/>
<dbReference type="InterPro" id="IPR029044">
    <property type="entry name" value="Nucleotide-diphossugar_trans"/>
</dbReference>
<accession>A0A073IUX9</accession>
<dbReference type="Gene3D" id="3.40.50.2000">
    <property type="entry name" value="Glycogen Phosphorylase B"/>
    <property type="match status" value="1"/>
</dbReference>
<feature type="domain" description="Glycosyl transferase family 1" evidence="4">
    <location>
        <begin position="642"/>
        <end position="773"/>
    </location>
</feature>
<dbReference type="SUPFAM" id="SSF53756">
    <property type="entry name" value="UDP-Glycosyltransferase/glycogen phosphorylase"/>
    <property type="match status" value="1"/>
</dbReference>
<evidence type="ECO:0000256" key="3">
    <source>
        <dbReference type="ARBA" id="ARBA00022679"/>
    </source>
</evidence>
<dbReference type="EMBL" id="JAMD01000018">
    <property type="protein sequence ID" value="KEJ94138.1"/>
    <property type="molecule type" value="Genomic_DNA"/>
</dbReference>
<protein>
    <submittedName>
        <fullName evidence="6">Uncharacterized protein</fullName>
    </submittedName>
</protein>
<dbReference type="OrthoDB" id="9771846at2"/>
<dbReference type="Pfam" id="PF00534">
    <property type="entry name" value="Glycos_transf_1"/>
    <property type="match status" value="1"/>
</dbReference>
<keyword evidence="3" id="KW-0808">Transferase</keyword>
<organism evidence="6 7">
    <name type="scientific">Pseudosulfitobacter pseudonitzschiae</name>
    <dbReference type="NCBI Taxonomy" id="1402135"/>
    <lineage>
        <taxon>Bacteria</taxon>
        <taxon>Pseudomonadati</taxon>
        <taxon>Pseudomonadota</taxon>
        <taxon>Alphaproteobacteria</taxon>
        <taxon>Rhodobacterales</taxon>
        <taxon>Roseobacteraceae</taxon>
        <taxon>Pseudosulfitobacter</taxon>
    </lineage>
</organism>
<dbReference type="InterPro" id="IPR001296">
    <property type="entry name" value="Glyco_trans_1"/>
</dbReference>
<evidence type="ECO:0000259" key="5">
    <source>
        <dbReference type="Pfam" id="PF00535"/>
    </source>
</evidence>
<keyword evidence="7" id="KW-1185">Reference proteome</keyword>
<reference evidence="6 7" key="1">
    <citation type="submission" date="2014-01" db="EMBL/GenBank/DDBJ databases">
        <title>Sulfitobacter sp. H3 (MCCC 1A00686) Genome Sequencing.</title>
        <authorList>
            <person name="Lai Q."/>
            <person name="Hong Z."/>
        </authorList>
    </citation>
    <scope>NUCLEOTIDE SEQUENCE [LARGE SCALE GENOMIC DNA]</scope>
    <source>
        <strain evidence="6 7">H3</strain>
    </source>
</reference>
<keyword evidence="2" id="KW-0328">Glycosyltransferase</keyword>
<evidence type="ECO:0000256" key="1">
    <source>
        <dbReference type="ARBA" id="ARBA00006739"/>
    </source>
</evidence>
<dbReference type="SUPFAM" id="SSF53448">
    <property type="entry name" value="Nucleotide-diphospho-sugar transferases"/>
    <property type="match status" value="1"/>
</dbReference>
<name>A0A073IUX9_9RHOB</name>
<dbReference type="GeneID" id="68872160"/>
<evidence type="ECO:0000259" key="4">
    <source>
        <dbReference type="Pfam" id="PF00534"/>
    </source>
</evidence>
<dbReference type="Proteomes" id="UP000027746">
    <property type="component" value="Unassembled WGS sequence"/>
</dbReference>
<feature type="domain" description="Glycosyltransferase 2-like" evidence="5">
    <location>
        <begin position="169"/>
        <end position="282"/>
    </location>
</feature>
<gene>
    <name evidence="6" type="ORF">SUH3_08375</name>
</gene>